<dbReference type="Proteomes" id="UP000663608">
    <property type="component" value="Chromosome"/>
</dbReference>
<evidence type="ECO:0008006" key="3">
    <source>
        <dbReference type="Google" id="ProtNLM"/>
    </source>
</evidence>
<evidence type="ECO:0000313" key="2">
    <source>
        <dbReference type="Proteomes" id="UP000663608"/>
    </source>
</evidence>
<dbReference type="EMBL" id="CP070872">
    <property type="protein sequence ID" value="QSE77203.1"/>
    <property type="molecule type" value="Genomic_DNA"/>
</dbReference>
<organism evidence="1 2">
    <name type="scientific">Lactococcus taiwanensis</name>
    <dbReference type="NCBI Taxonomy" id="1151742"/>
    <lineage>
        <taxon>Bacteria</taxon>
        <taxon>Bacillati</taxon>
        <taxon>Bacillota</taxon>
        <taxon>Bacilli</taxon>
        <taxon>Lactobacillales</taxon>
        <taxon>Streptococcaceae</taxon>
        <taxon>Lactococcus</taxon>
    </lineage>
</organism>
<evidence type="ECO:0000313" key="1">
    <source>
        <dbReference type="EMBL" id="QSE77203.1"/>
    </source>
</evidence>
<dbReference type="InterPro" id="IPR058944">
    <property type="entry name" value="CntK-like"/>
</dbReference>
<dbReference type="RefSeq" id="WP_205872263.1">
    <property type="nucleotide sequence ID" value="NZ_CP070872.1"/>
</dbReference>
<accession>A0AA45QRP8</accession>
<dbReference type="KEGG" id="lti:JW886_02775"/>
<dbReference type="SUPFAM" id="SSF54506">
    <property type="entry name" value="Diaminopimelate epimerase-like"/>
    <property type="match status" value="1"/>
</dbReference>
<name>A0AA45QRP8_9LACT</name>
<sequence length="248" mass="27427">MDYSYKIYYPGGNKTALVLGLVEENTIRKEINDDILTRHPDVEQVGFISTTGSPQLLMAGGEFCGNASRCAAYEYLHGEEGVLSLKVYDGSWTIRVGIENNRTWAEIPRFSKLVDNVTLLAQGIYKVRLPGITHLVCVGLKKAPQQEAQKIMDCYQEQAECLGVIFTDFIRIQPIVSVKSLQTLYYETACGSGSVAVALVKAHQSSDFKNLPLLQPSGEQLIVELDGERPVISGRISELSYFSAKIDL</sequence>
<proteinExistence type="predicted"/>
<reference evidence="1 2" key="1">
    <citation type="submission" date="2021-02" db="EMBL/GenBank/DDBJ databases">
        <title>Complete genome sequence of Lactococcus lactis strain K_LL004.</title>
        <authorList>
            <person name="Kim H.B."/>
        </authorList>
    </citation>
    <scope>NUCLEOTIDE SEQUENCE [LARGE SCALE GENOMIC DNA]</scope>
    <source>
        <strain evidence="1 2">K_LL004</strain>
    </source>
</reference>
<dbReference type="AlphaFoldDB" id="A0AA45QRP8"/>
<gene>
    <name evidence="1" type="ORF">JW886_02775</name>
</gene>
<protein>
    <recommendedName>
        <fullName evidence="3">Diaminopimelate epimerase</fullName>
    </recommendedName>
</protein>
<dbReference type="Pfam" id="PF26317">
    <property type="entry name" value="CntK_N"/>
    <property type="match status" value="1"/>
</dbReference>
<keyword evidence="2" id="KW-1185">Reference proteome</keyword>